<dbReference type="KEGG" id="dax:FDQ92_00610"/>
<dbReference type="Pfam" id="PF13692">
    <property type="entry name" value="Glyco_trans_1_4"/>
    <property type="match status" value="1"/>
</dbReference>
<dbReference type="RefSeq" id="WP_137422800.1">
    <property type="nucleotide sequence ID" value="NZ_CP040098.1"/>
</dbReference>
<sequence length="381" mass="44187">MPQKVLMAVPNYYTSVFQVGSHHYARAFEELGFKILFISNPISPFHKIFANNLQLKNREAIHKAGGKKTGNILFYVPQALFTPYNKPILSSSFVINNWQRFTFPNLLNYIKQKGFNEVEILWFDSPLFGFLLDKVKYKTSILRIADYSKGFSAVSQNQFDKEIEMANRVDKIVYSAKNLKDKYSEIEDKSKMVYVPNGIDLAFFEKADKIFPAEFESIPEPRVIYIGAIHEWFDVDLVYHSAQNLPAYSFVIIGPEQKDLSKLRSLTNIYLLGQKPYNRVPQFLSHSQVGIIPFDVTNHPDLINSINPIKIYEYLACNLTVVSMKWEEIEDLNELICLADNHDAFIDGVKNYSAFKSDPEKCLRFVKENQWIEKLKHLLFF</sequence>
<reference evidence="1 2" key="2">
    <citation type="submission" date="2019-05" db="EMBL/GenBank/DDBJ databases">
        <authorList>
            <person name="Suflita J.M."/>
            <person name="Marks C.R."/>
        </authorList>
    </citation>
    <scope>NUCLEOTIDE SEQUENCE [LARGE SCALE GENOMIC DNA]</scope>
    <source>
        <strain evidence="1 2">ALDC</strain>
    </source>
</reference>
<dbReference type="AlphaFoldDB" id="A0A4P8KZJ2"/>
<dbReference type="Gene3D" id="3.40.50.2000">
    <property type="entry name" value="Glycogen Phosphorylase B"/>
    <property type="match status" value="1"/>
</dbReference>
<evidence type="ECO:0000313" key="2">
    <source>
        <dbReference type="Proteomes" id="UP000298602"/>
    </source>
</evidence>
<accession>A0A4P8KZJ2</accession>
<dbReference type="Gene3D" id="3.40.50.11010">
    <property type="match status" value="1"/>
</dbReference>
<dbReference type="EMBL" id="CP040098">
    <property type="protein sequence ID" value="QCQ20830.1"/>
    <property type="molecule type" value="Genomic_DNA"/>
</dbReference>
<protein>
    <submittedName>
        <fullName evidence="1">Glycosyltransferase family 1 protein</fullName>
    </submittedName>
</protein>
<name>A0A4P8KZJ2_9BACT</name>
<organism evidence="1 2">
    <name type="scientific">Desulfoglaeba alkanexedens ALDC</name>
    <dbReference type="NCBI Taxonomy" id="980445"/>
    <lineage>
        <taxon>Bacteria</taxon>
        <taxon>Pseudomonadati</taxon>
        <taxon>Thermodesulfobacteriota</taxon>
        <taxon>Syntrophobacteria</taxon>
        <taxon>Syntrophobacterales</taxon>
        <taxon>Syntrophobacteraceae</taxon>
        <taxon>Desulfoglaeba</taxon>
    </lineage>
</organism>
<keyword evidence="2" id="KW-1185">Reference proteome</keyword>
<evidence type="ECO:0000313" key="1">
    <source>
        <dbReference type="EMBL" id="QCQ20830.1"/>
    </source>
</evidence>
<keyword evidence="1" id="KW-0808">Transferase</keyword>
<proteinExistence type="predicted"/>
<dbReference type="SUPFAM" id="SSF53756">
    <property type="entry name" value="UDP-Glycosyltransferase/glycogen phosphorylase"/>
    <property type="match status" value="1"/>
</dbReference>
<dbReference type="GO" id="GO:0016740">
    <property type="term" value="F:transferase activity"/>
    <property type="evidence" value="ECO:0007669"/>
    <property type="project" value="UniProtKB-KW"/>
</dbReference>
<gene>
    <name evidence="1" type="ORF">FDQ92_00610</name>
</gene>
<dbReference type="Proteomes" id="UP000298602">
    <property type="component" value="Chromosome"/>
</dbReference>
<dbReference type="OrthoDB" id="9816564at2"/>
<reference evidence="1 2" key="1">
    <citation type="submission" date="2019-05" db="EMBL/GenBank/DDBJ databases">
        <title>The Complete Genome Sequence of the n-alkane-degrading Desulfoglaeba alkanexedens ALDC reveals multiple alkylsuccinate synthase gene clusters.</title>
        <authorList>
            <person name="Callaghan A.V."/>
            <person name="Davidova I.A."/>
            <person name="Duncan K.E."/>
            <person name="Morris B."/>
            <person name="McInerney M.J."/>
        </authorList>
    </citation>
    <scope>NUCLEOTIDE SEQUENCE [LARGE SCALE GENOMIC DNA]</scope>
    <source>
        <strain evidence="1 2">ALDC</strain>
    </source>
</reference>